<dbReference type="EMBL" id="MHOS01000007">
    <property type="protein sequence ID" value="OGZ69563.1"/>
    <property type="molecule type" value="Genomic_DNA"/>
</dbReference>
<comment type="caution">
    <text evidence="1">The sequence shown here is derived from an EMBL/GenBank/DDBJ whole genome shotgun (WGS) entry which is preliminary data.</text>
</comment>
<sequence>MQSDEELETAFEALKDYIGEYIDCWFYQYEASNNSGVSRDHVCKIIQEKYGVSITELEGRDYKISDLNFQNFKAICGELGIDLMTALKSLKFYQEALSKTDIEIANAIMSEMRYAYWKEGREYLLDEIVIDVERELEGEEREDEEDL</sequence>
<dbReference type="STRING" id="1802206.A3D35_02975"/>
<dbReference type="AlphaFoldDB" id="A0A1G2I461"/>
<evidence type="ECO:0000313" key="1">
    <source>
        <dbReference type="EMBL" id="OGZ69563.1"/>
    </source>
</evidence>
<name>A0A1G2I461_9BACT</name>
<reference evidence="1 2" key="1">
    <citation type="journal article" date="2016" name="Nat. Commun.">
        <title>Thousands of microbial genomes shed light on interconnected biogeochemical processes in an aquifer system.</title>
        <authorList>
            <person name="Anantharaman K."/>
            <person name="Brown C.T."/>
            <person name="Hug L.A."/>
            <person name="Sharon I."/>
            <person name="Castelle C.J."/>
            <person name="Probst A.J."/>
            <person name="Thomas B.C."/>
            <person name="Singh A."/>
            <person name="Wilkins M.J."/>
            <person name="Karaoz U."/>
            <person name="Brodie E.L."/>
            <person name="Williams K.H."/>
            <person name="Hubbard S.S."/>
            <person name="Banfield J.F."/>
        </authorList>
    </citation>
    <scope>NUCLEOTIDE SEQUENCE [LARGE SCALE GENOMIC DNA]</scope>
</reference>
<accession>A0A1G2I461</accession>
<gene>
    <name evidence="1" type="ORF">A3D35_02975</name>
</gene>
<evidence type="ECO:0000313" key="2">
    <source>
        <dbReference type="Proteomes" id="UP000176421"/>
    </source>
</evidence>
<protein>
    <submittedName>
        <fullName evidence="1">Uncharacterized protein</fullName>
    </submittedName>
</protein>
<proteinExistence type="predicted"/>
<dbReference type="Proteomes" id="UP000176421">
    <property type="component" value="Unassembled WGS sequence"/>
</dbReference>
<organism evidence="1 2">
    <name type="scientific">Candidatus Staskawiczbacteria bacterium RIFCSPHIGHO2_02_FULL_34_9</name>
    <dbReference type="NCBI Taxonomy" id="1802206"/>
    <lineage>
        <taxon>Bacteria</taxon>
        <taxon>Candidatus Staskawicziibacteriota</taxon>
    </lineage>
</organism>